<protein>
    <recommendedName>
        <fullName evidence="5">MYND-type domain-containing protein</fullName>
    </recommendedName>
</protein>
<evidence type="ECO:0000259" key="5">
    <source>
        <dbReference type="PROSITE" id="PS50865"/>
    </source>
</evidence>
<dbReference type="EMBL" id="JARJLG010000163">
    <property type="protein sequence ID" value="KAJ7734180.1"/>
    <property type="molecule type" value="Genomic_DNA"/>
</dbReference>
<dbReference type="GO" id="GO:0008270">
    <property type="term" value="F:zinc ion binding"/>
    <property type="evidence" value="ECO:0007669"/>
    <property type="project" value="UniProtKB-KW"/>
</dbReference>
<dbReference type="PANTHER" id="PTHR46920">
    <property type="match status" value="1"/>
</dbReference>
<reference evidence="6" key="1">
    <citation type="submission" date="2023-03" db="EMBL/GenBank/DDBJ databases">
        <title>Massive genome expansion in bonnet fungi (Mycena s.s.) driven by repeated elements and novel gene families across ecological guilds.</title>
        <authorList>
            <consortium name="Lawrence Berkeley National Laboratory"/>
            <person name="Harder C.B."/>
            <person name="Miyauchi S."/>
            <person name="Viragh M."/>
            <person name="Kuo A."/>
            <person name="Thoen E."/>
            <person name="Andreopoulos B."/>
            <person name="Lu D."/>
            <person name="Skrede I."/>
            <person name="Drula E."/>
            <person name="Henrissat B."/>
            <person name="Morin E."/>
            <person name="Kohler A."/>
            <person name="Barry K."/>
            <person name="LaButti K."/>
            <person name="Morin E."/>
            <person name="Salamov A."/>
            <person name="Lipzen A."/>
            <person name="Mereny Z."/>
            <person name="Hegedus B."/>
            <person name="Baldrian P."/>
            <person name="Stursova M."/>
            <person name="Weitz H."/>
            <person name="Taylor A."/>
            <person name="Grigoriev I.V."/>
            <person name="Nagy L.G."/>
            <person name="Martin F."/>
            <person name="Kauserud H."/>
        </authorList>
    </citation>
    <scope>NUCLEOTIDE SEQUENCE</scope>
    <source>
        <strain evidence="6">CBHHK188m</strain>
    </source>
</reference>
<keyword evidence="1" id="KW-0479">Metal-binding</keyword>
<evidence type="ECO:0000313" key="7">
    <source>
        <dbReference type="Proteomes" id="UP001215280"/>
    </source>
</evidence>
<accession>A0AAD7I4B7</accession>
<dbReference type="PROSITE" id="PS50865">
    <property type="entry name" value="ZF_MYND_2"/>
    <property type="match status" value="1"/>
</dbReference>
<gene>
    <name evidence="6" type="ORF">DFH07DRAFT_1065295</name>
</gene>
<name>A0AAD7I4B7_9AGAR</name>
<dbReference type="SUPFAM" id="SSF144232">
    <property type="entry name" value="HIT/MYND zinc finger-like"/>
    <property type="match status" value="1"/>
</dbReference>
<dbReference type="PROSITE" id="PS01360">
    <property type="entry name" value="ZF_MYND_1"/>
    <property type="match status" value="1"/>
</dbReference>
<keyword evidence="2 4" id="KW-0863">Zinc-finger</keyword>
<keyword evidence="7" id="KW-1185">Reference proteome</keyword>
<dbReference type="InterPro" id="IPR052839">
    <property type="entry name" value="Mito_gene_expr_regulator"/>
</dbReference>
<evidence type="ECO:0000256" key="2">
    <source>
        <dbReference type="ARBA" id="ARBA00022771"/>
    </source>
</evidence>
<evidence type="ECO:0000256" key="1">
    <source>
        <dbReference type="ARBA" id="ARBA00022723"/>
    </source>
</evidence>
<organism evidence="6 7">
    <name type="scientific">Mycena maculata</name>
    <dbReference type="NCBI Taxonomy" id="230809"/>
    <lineage>
        <taxon>Eukaryota</taxon>
        <taxon>Fungi</taxon>
        <taxon>Dikarya</taxon>
        <taxon>Basidiomycota</taxon>
        <taxon>Agaricomycotina</taxon>
        <taxon>Agaricomycetes</taxon>
        <taxon>Agaricomycetidae</taxon>
        <taxon>Agaricales</taxon>
        <taxon>Marasmiineae</taxon>
        <taxon>Mycenaceae</taxon>
        <taxon>Mycena</taxon>
    </lineage>
</organism>
<dbReference type="Gene3D" id="6.10.140.2220">
    <property type="match status" value="1"/>
</dbReference>
<dbReference type="Pfam" id="PF26632">
    <property type="entry name" value="DUF8205"/>
    <property type="match status" value="1"/>
</dbReference>
<comment type="caution">
    <text evidence="6">The sequence shown here is derived from an EMBL/GenBank/DDBJ whole genome shotgun (WGS) entry which is preliminary data.</text>
</comment>
<feature type="domain" description="MYND-type" evidence="5">
    <location>
        <begin position="45"/>
        <end position="85"/>
    </location>
</feature>
<proteinExistence type="predicted"/>
<sequence>MSQNNEATPILIHAIHPDNAANFQALAGTSPTNIRKTRNALKTMCTNCFKNEPGLKLSRCGKCKGVWYCSHECQKNHWPVHKQVCTNVDGSGIQRLVQNLYSNPLLAQHLQACFILEFDLLHRPQLDAPFMARVDIGIEPADISEFFNIFIGKPLPSGKIKGMLQVNKFTPVPPEAMADLTQTRKEIWRAARESADTMGYRGRDSVGLVEFGNGESPMTITCPMHIQRSVMDLVRESPPWVMKSAITGEVTEAAFNIENCMQFINTHIRADKNDQLLLRTDMRPSDIQFLADCWPMGRIQHPKKIMVDTA</sequence>
<dbReference type="Proteomes" id="UP001215280">
    <property type="component" value="Unassembled WGS sequence"/>
</dbReference>
<dbReference type="InterPro" id="IPR002893">
    <property type="entry name" value="Znf_MYND"/>
</dbReference>
<keyword evidence="3" id="KW-0862">Zinc</keyword>
<dbReference type="AlphaFoldDB" id="A0AAD7I4B7"/>
<evidence type="ECO:0000256" key="4">
    <source>
        <dbReference type="PROSITE-ProRule" id="PRU00134"/>
    </source>
</evidence>
<evidence type="ECO:0000313" key="6">
    <source>
        <dbReference type="EMBL" id="KAJ7734180.1"/>
    </source>
</evidence>
<dbReference type="PANTHER" id="PTHR46920:SF1">
    <property type="entry name" value="PROTEIN MSS51 HOMOLOG, MITOCHONDRIAL-RELATED"/>
    <property type="match status" value="1"/>
</dbReference>
<dbReference type="InterPro" id="IPR058518">
    <property type="entry name" value="DUF8205"/>
</dbReference>
<evidence type="ECO:0000256" key="3">
    <source>
        <dbReference type="ARBA" id="ARBA00022833"/>
    </source>
</evidence>
<dbReference type="Pfam" id="PF01753">
    <property type="entry name" value="zf-MYND"/>
    <property type="match status" value="1"/>
</dbReference>